<dbReference type="Pfam" id="PF00582">
    <property type="entry name" value="Usp"/>
    <property type="match status" value="1"/>
</dbReference>
<dbReference type="AlphaFoldDB" id="A0A1G8NTR3"/>
<keyword evidence="4" id="KW-1185">Reference proteome</keyword>
<dbReference type="PRINTS" id="PR01438">
    <property type="entry name" value="UNVRSLSTRESS"/>
</dbReference>
<gene>
    <name evidence="3" type="ORF">SAMN04488123_10730</name>
</gene>
<sequence length="144" mass="15952">MGAYKNILLGVDVHGPEGNKPFQQACAYARDHDATLHIATVLNTKGASTQERMDPKLKELKRQAYEILEDYQQQAKEKGVSHVKMILDTGSPKARITRHLVPEYDIDLVVVGATQGNKLENILLGSDAEGIIREAKCDVLTVRE</sequence>
<reference evidence="3 4" key="1">
    <citation type="submission" date="2016-10" db="EMBL/GenBank/DDBJ databases">
        <authorList>
            <person name="de Groot N.N."/>
        </authorList>
    </citation>
    <scope>NUCLEOTIDE SEQUENCE [LARGE SCALE GENOMIC DNA]</scope>
    <source>
        <strain evidence="3 4">DSM 21771</strain>
    </source>
</reference>
<dbReference type="OrthoDB" id="9789668at2"/>
<accession>A0A1G8NTR3</accession>
<dbReference type="PANTHER" id="PTHR46268:SF6">
    <property type="entry name" value="UNIVERSAL STRESS PROTEIN UP12"/>
    <property type="match status" value="1"/>
</dbReference>
<dbReference type="InterPro" id="IPR006016">
    <property type="entry name" value="UspA"/>
</dbReference>
<evidence type="ECO:0000313" key="4">
    <source>
        <dbReference type="Proteomes" id="UP000198853"/>
    </source>
</evidence>
<name>A0A1G8NTR3_9BACI</name>
<dbReference type="Gene3D" id="3.40.50.620">
    <property type="entry name" value="HUPs"/>
    <property type="match status" value="1"/>
</dbReference>
<feature type="domain" description="UspA" evidence="2">
    <location>
        <begin position="4"/>
        <end position="143"/>
    </location>
</feature>
<protein>
    <submittedName>
        <fullName evidence="3">Nucleotide-binding universal stress protein, UspA family</fullName>
    </submittedName>
</protein>
<dbReference type="CDD" id="cd00293">
    <property type="entry name" value="USP-like"/>
    <property type="match status" value="1"/>
</dbReference>
<evidence type="ECO:0000313" key="3">
    <source>
        <dbReference type="EMBL" id="SDI83671.1"/>
    </source>
</evidence>
<dbReference type="EMBL" id="FNEN01000007">
    <property type="protein sequence ID" value="SDI83671.1"/>
    <property type="molecule type" value="Genomic_DNA"/>
</dbReference>
<dbReference type="SUPFAM" id="SSF52402">
    <property type="entry name" value="Adenine nucleotide alpha hydrolases-like"/>
    <property type="match status" value="1"/>
</dbReference>
<comment type="similarity">
    <text evidence="1">Belongs to the universal stress protein A family.</text>
</comment>
<proteinExistence type="inferred from homology"/>
<dbReference type="InterPro" id="IPR006015">
    <property type="entry name" value="Universal_stress_UspA"/>
</dbReference>
<evidence type="ECO:0000259" key="2">
    <source>
        <dbReference type="Pfam" id="PF00582"/>
    </source>
</evidence>
<dbReference type="RefSeq" id="WP_090398242.1">
    <property type="nucleotide sequence ID" value="NZ_FNEN01000007.1"/>
</dbReference>
<dbReference type="PANTHER" id="PTHR46268">
    <property type="entry name" value="STRESS RESPONSE PROTEIN NHAX"/>
    <property type="match status" value="1"/>
</dbReference>
<dbReference type="Proteomes" id="UP000198853">
    <property type="component" value="Unassembled WGS sequence"/>
</dbReference>
<evidence type="ECO:0000256" key="1">
    <source>
        <dbReference type="ARBA" id="ARBA00008791"/>
    </source>
</evidence>
<dbReference type="InterPro" id="IPR014729">
    <property type="entry name" value="Rossmann-like_a/b/a_fold"/>
</dbReference>
<organism evidence="3 4">
    <name type="scientific">Natribacillus halophilus</name>
    <dbReference type="NCBI Taxonomy" id="549003"/>
    <lineage>
        <taxon>Bacteria</taxon>
        <taxon>Bacillati</taxon>
        <taxon>Bacillota</taxon>
        <taxon>Bacilli</taxon>
        <taxon>Bacillales</taxon>
        <taxon>Bacillaceae</taxon>
        <taxon>Natribacillus</taxon>
    </lineage>
</organism>